<dbReference type="Pfam" id="PF00196">
    <property type="entry name" value="GerE"/>
    <property type="match status" value="1"/>
</dbReference>
<accession>A0A1G7VZ75</accession>
<feature type="domain" description="Response regulatory" evidence="7">
    <location>
        <begin position="5"/>
        <end position="121"/>
    </location>
</feature>
<dbReference type="Pfam" id="PF00072">
    <property type="entry name" value="Response_reg"/>
    <property type="match status" value="1"/>
</dbReference>
<evidence type="ECO:0000259" key="6">
    <source>
        <dbReference type="PROSITE" id="PS50043"/>
    </source>
</evidence>
<dbReference type="PROSITE" id="PS50110">
    <property type="entry name" value="RESPONSE_REGULATORY"/>
    <property type="match status" value="1"/>
</dbReference>
<name>A0A1G7VZ75_9RHOO</name>
<dbReference type="InterPro" id="IPR039420">
    <property type="entry name" value="WalR-like"/>
</dbReference>
<dbReference type="InterPro" id="IPR000792">
    <property type="entry name" value="Tscrpt_reg_LuxR_C"/>
</dbReference>
<dbReference type="PANTHER" id="PTHR43214:SF41">
    <property type="entry name" value="NITRATE_NITRITE RESPONSE REGULATOR PROTEIN NARP"/>
    <property type="match status" value="1"/>
</dbReference>
<dbReference type="Proteomes" id="UP000198607">
    <property type="component" value="Unassembled WGS sequence"/>
</dbReference>
<dbReference type="CDD" id="cd17535">
    <property type="entry name" value="REC_NarL-like"/>
    <property type="match status" value="1"/>
</dbReference>
<keyword evidence="2" id="KW-0805">Transcription regulation</keyword>
<dbReference type="InterPro" id="IPR058245">
    <property type="entry name" value="NreC/VraR/RcsB-like_REC"/>
</dbReference>
<sequence length="216" mass="23883">MEKRRVLLADDHAIIRDGVRQILSDTEDLEVAGEAANGIEVMQRIREGVWHVLVLDISMPGRGGIELIRMIRDERHAVPILVLSMHHEEQYAVRALKAGAQGYVTKESDADLLVGAIRKVANGGVFVSDKVAELMIRSGQSACDVAPHQLLSDREYQIFDKLVQGRGLSEIALELSLSVKTISTHKTHILQKMGLTNNAELVRYAISRGLVDPGQY</sequence>
<dbReference type="SUPFAM" id="SSF52172">
    <property type="entry name" value="CheY-like"/>
    <property type="match status" value="1"/>
</dbReference>
<dbReference type="GO" id="GO:0006355">
    <property type="term" value="P:regulation of DNA-templated transcription"/>
    <property type="evidence" value="ECO:0007669"/>
    <property type="project" value="InterPro"/>
</dbReference>
<dbReference type="AlphaFoldDB" id="A0A1G7VZ75"/>
<dbReference type="GO" id="GO:0003677">
    <property type="term" value="F:DNA binding"/>
    <property type="evidence" value="ECO:0007669"/>
    <property type="project" value="UniProtKB-KW"/>
</dbReference>
<dbReference type="SUPFAM" id="SSF46894">
    <property type="entry name" value="C-terminal effector domain of the bipartite response regulators"/>
    <property type="match status" value="1"/>
</dbReference>
<proteinExistence type="predicted"/>
<keyword evidence="9" id="KW-1185">Reference proteome</keyword>
<dbReference type="Gene3D" id="3.40.50.2300">
    <property type="match status" value="1"/>
</dbReference>
<dbReference type="PRINTS" id="PR00038">
    <property type="entry name" value="HTHLUXR"/>
</dbReference>
<evidence type="ECO:0000256" key="4">
    <source>
        <dbReference type="ARBA" id="ARBA00023163"/>
    </source>
</evidence>
<dbReference type="InterPro" id="IPR011006">
    <property type="entry name" value="CheY-like_superfamily"/>
</dbReference>
<dbReference type="OrthoDB" id="9780593at2"/>
<dbReference type="SMART" id="SM00448">
    <property type="entry name" value="REC"/>
    <property type="match status" value="1"/>
</dbReference>
<reference evidence="8 9" key="1">
    <citation type="submission" date="2016-10" db="EMBL/GenBank/DDBJ databases">
        <authorList>
            <person name="de Groot N.N."/>
        </authorList>
    </citation>
    <scope>NUCLEOTIDE SEQUENCE [LARGE SCALE GENOMIC DNA]</scope>
    <source>
        <strain evidence="8 9">DSM 5885</strain>
    </source>
</reference>
<dbReference type="InterPro" id="IPR001789">
    <property type="entry name" value="Sig_transdc_resp-reg_receiver"/>
</dbReference>
<dbReference type="RefSeq" id="WP_091932469.1">
    <property type="nucleotide sequence ID" value="NZ_FNCY01000001.1"/>
</dbReference>
<dbReference type="EMBL" id="FNCY01000001">
    <property type="protein sequence ID" value="SDG65042.1"/>
    <property type="molecule type" value="Genomic_DNA"/>
</dbReference>
<evidence type="ECO:0000256" key="2">
    <source>
        <dbReference type="ARBA" id="ARBA00023015"/>
    </source>
</evidence>
<dbReference type="InterPro" id="IPR016032">
    <property type="entry name" value="Sig_transdc_resp-reg_C-effctor"/>
</dbReference>
<evidence type="ECO:0000313" key="9">
    <source>
        <dbReference type="Proteomes" id="UP000198607"/>
    </source>
</evidence>
<keyword evidence="3" id="KW-0238">DNA-binding</keyword>
<evidence type="ECO:0000256" key="5">
    <source>
        <dbReference type="PROSITE-ProRule" id="PRU00169"/>
    </source>
</evidence>
<organism evidence="8 9">
    <name type="scientific">Propionivibrio dicarboxylicus</name>
    <dbReference type="NCBI Taxonomy" id="83767"/>
    <lineage>
        <taxon>Bacteria</taxon>
        <taxon>Pseudomonadati</taxon>
        <taxon>Pseudomonadota</taxon>
        <taxon>Betaproteobacteria</taxon>
        <taxon>Rhodocyclales</taxon>
        <taxon>Rhodocyclaceae</taxon>
        <taxon>Propionivibrio</taxon>
    </lineage>
</organism>
<dbReference type="CDD" id="cd06170">
    <property type="entry name" value="LuxR_C_like"/>
    <property type="match status" value="1"/>
</dbReference>
<dbReference type="STRING" id="83767.SAMN05660652_00357"/>
<dbReference type="PANTHER" id="PTHR43214">
    <property type="entry name" value="TWO-COMPONENT RESPONSE REGULATOR"/>
    <property type="match status" value="1"/>
</dbReference>
<evidence type="ECO:0000256" key="1">
    <source>
        <dbReference type="ARBA" id="ARBA00022553"/>
    </source>
</evidence>
<gene>
    <name evidence="8" type="ORF">SAMN05660652_00357</name>
</gene>
<evidence type="ECO:0000256" key="3">
    <source>
        <dbReference type="ARBA" id="ARBA00023125"/>
    </source>
</evidence>
<keyword evidence="4" id="KW-0804">Transcription</keyword>
<evidence type="ECO:0000259" key="7">
    <source>
        <dbReference type="PROSITE" id="PS50110"/>
    </source>
</evidence>
<protein>
    <submittedName>
        <fullName evidence="8">Two component transcriptional regulator, LuxR family</fullName>
    </submittedName>
</protein>
<dbReference type="GO" id="GO:0000160">
    <property type="term" value="P:phosphorelay signal transduction system"/>
    <property type="evidence" value="ECO:0007669"/>
    <property type="project" value="InterPro"/>
</dbReference>
<dbReference type="PROSITE" id="PS50043">
    <property type="entry name" value="HTH_LUXR_2"/>
    <property type="match status" value="1"/>
</dbReference>
<keyword evidence="1 5" id="KW-0597">Phosphoprotein</keyword>
<feature type="domain" description="HTH luxR-type" evidence="6">
    <location>
        <begin position="144"/>
        <end position="209"/>
    </location>
</feature>
<feature type="modified residue" description="4-aspartylphosphate" evidence="5">
    <location>
        <position position="56"/>
    </location>
</feature>
<evidence type="ECO:0000313" key="8">
    <source>
        <dbReference type="EMBL" id="SDG65042.1"/>
    </source>
</evidence>
<dbReference type="SMART" id="SM00421">
    <property type="entry name" value="HTH_LUXR"/>
    <property type="match status" value="1"/>
</dbReference>